<dbReference type="InParanoid" id="Q5B811"/>
<evidence type="ECO:0000313" key="2">
    <source>
        <dbReference type="Proteomes" id="UP000000560"/>
    </source>
</evidence>
<dbReference type="Proteomes" id="UP000000560">
    <property type="component" value="Chromosome VI"/>
</dbReference>
<dbReference type="RefSeq" id="XP_660923.1">
    <property type="nucleotide sequence ID" value="XM_655831.1"/>
</dbReference>
<dbReference type="EMBL" id="BN001306">
    <property type="protein sequence ID" value="CBF82963.1"/>
    <property type="molecule type" value="Genomic_DNA"/>
</dbReference>
<sequence>MMFMLLSTGGRVPEPDGLVLGGGRHCLPVSYNEAMTITDNYPMEGARLYGSSLEFLLADRYGSGDPSYSYWRIGTGKAPVRVTWELRDWGHVSQGQVVASWLARDNMGPRTPA</sequence>
<reference evidence="2" key="1">
    <citation type="journal article" date="2005" name="Nature">
        <title>Sequencing of Aspergillus nidulans and comparative analysis with A. fumigatus and A. oryzae.</title>
        <authorList>
            <person name="Galagan J.E."/>
            <person name="Calvo S.E."/>
            <person name="Cuomo C."/>
            <person name="Ma L.J."/>
            <person name="Wortman J.R."/>
            <person name="Batzoglou S."/>
            <person name="Lee S.I."/>
            <person name="Basturkmen M."/>
            <person name="Spevak C.C."/>
            <person name="Clutterbuck J."/>
            <person name="Kapitonov V."/>
            <person name="Jurka J."/>
            <person name="Scazzocchio C."/>
            <person name="Farman M."/>
            <person name="Butler J."/>
            <person name="Purcell S."/>
            <person name="Harris S."/>
            <person name="Braus G.H."/>
            <person name="Draht O."/>
            <person name="Busch S."/>
            <person name="D'Enfert C."/>
            <person name="Bouchier C."/>
            <person name="Goldman G.H."/>
            <person name="Bell-Pedersen D."/>
            <person name="Griffiths-Jones S."/>
            <person name="Doonan J.H."/>
            <person name="Yu J."/>
            <person name="Vienken K."/>
            <person name="Pain A."/>
            <person name="Freitag M."/>
            <person name="Selker E.U."/>
            <person name="Archer D.B."/>
            <person name="Penalva M.A."/>
            <person name="Oakley B.R."/>
            <person name="Momany M."/>
            <person name="Tanaka T."/>
            <person name="Kumagai T."/>
            <person name="Asai K."/>
            <person name="Machida M."/>
            <person name="Nierman W.C."/>
            <person name="Denning D.W."/>
            <person name="Caddick M."/>
            <person name="Hynes M."/>
            <person name="Paoletti M."/>
            <person name="Fischer R."/>
            <person name="Miller B."/>
            <person name="Dyer P."/>
            <person name="Sachs M.S."/>
            <person name="Osmani S.A."/>
            <person name="Birren B.W."/>
        </authorList>
    </citation>
    <scope>NUCLEOTIDE SEQUENCE [LARGE SCALE GENOMIC DNA]</scope>
    <source>
        <strain evidence="2">FGSC A4 / ATCC 38163 / CBS 112.46 / NRRL 194 / M139</strain>
    </source>
</reference>
<accession>C8VHY0</accession>
<reference evidence="2" key="2">
    <citation type="journal article" date="2009" name="Fungal Genet. Biol.">
        <title>The 2008 update of the Aspergillus nidulans genome annotation: a community effort.</title>
        <authorList>
            <person name="Wortman J.R."/>
            <person name="Gilsenan J.M."/>
            <person name="Joardar V."/>
            <person name="Deegan J."/>
            <person name="Clutterbuck J."/>
            <person name="Andersen M.R."/>
            <person name="Archer D."/>
            <person name="Bencina M."/>
            <person name="Braus G."/>
            <person name="Coutinho P."/>
            <person name="von Dohren H."/>
            <person name="Doonan J."/>
            <person name="Driessen A.J."/>
            <person name="Durek P."/>
            <person name="Espeso E."/>
            <person name="Fekete E."/>
            <person name="Flipphi M."/>
            <person name="Estrada C.G."/>
            <person name="Geysens S."/>
            <person name="Goldman G."/>
            <person name="de Groot P.W."/>
            <person name="Hansen K."/>
            <person name="Harris S.D."/>
            <person name="Heinekamp T."/>
            <person name="Helmstaedt K."/>
            <person name="Henrissat B."/>
            <person name="Hofmann G."/>
            <person name="Homan T."/>
            <person name="Horio T."/>
            <person name="Horiuchi H."/>
            <person name="James S."/>
            <person name="Jones M."/>
            <person name="Karaffa L."/>
            <person name="Karanyi Z."/>
            <person name="Kato M."/>
            <person name="Keller N."/>
            <person name="Kelly D.E."/>
            <person name="Kiel J.A."/>
            <person name="Kim J.M."/>
            <person name="van der Klei I.J."/>
            <person name="Klis F.M."/>
            <person name="Kovalchuk A."/>
            <person name="Krasevec N."/>
            <person name="Kubicek C.P."/>
            <person name="Liu B."/>
            <person name="Maccabe A."/>
            <person name="Meyer V."/>
            <person name="Mirabito P."/>
            <person name="Miskei M."/>
            <person name="Mos M."/>
            <person name="Mullins J."/>
            <person name="Nelson D.R."/>
            <person name="Nielsen J."/>
            <person name="Oakley B.R."/>
            <person name="Osmani S.A."/>
            <person name="Pakula T."/>
            <person name="Paszewski A."/>
            <person name="Paulsen I."/>
            <person name="Pilsyk S."/>
            <person name="Pocsi I."/>
            <person name="Punt P.J."/>
            <person name="Ram A.F."/>
            <person name="Ren Q."/>
            <person name="Robellet X."/>
            <person name="Robson G."/>
            <person name="Seiboth B."/>
            <person name="van Solingen P."/>
            <person name="Specht T."/>
            <person name="Sun J."/>
            <person name="Taheri-Talesh N."/>
            <person name="Takeshita N."/>
            <person name="Ussery D."/>
            <person name="vanKuyk P.A."/>
            <person name="Visser H."/>
            <person name="van de Vondervoort P.J."/>
            <person name="de Vries R.P."/>
            <person name="Walton J."/>
            <person name="Xiang X."/>
            <person name="Xiong Y."/>
            <person name="Zeng A.P."/>
            <person name="Brandt B.W."/>
            <person name="Cornell M.J."/>
            <person name="van den Hondel C.A."/>
            <person name="Visser J."/>
            <person name="Oliver S.G."/>
            <person name="Turner G."/>
        </authorList>
    </citation>
    <scope>GENOME REANNOTATION</scope>
    <source>
        <strain evidence="2">FGSC A4 / ATCC 38163 / CBS 112.46 / NRRL 194 / M139</strain>
    </source>
</reference>
<protein>
    <submittedName>
        <fullName evidence="1">Uncharacterized protein</fullName>
    </submittedName>
</protein>
<dbReference type="GeneID" id="2874108"/>
<dbReference type="HOGENOM" id="CLU_2133493_0_0_1"/>
<keyword evidence="2" id="KW-1185">Reference proteome</keyword>
<accession>Q5B811</accession>
<gene>
    <name evidence="1" type="ORF">ANIA_03319</name>
</gene>
<name>Q5B811_EMENI</name>
<proteinExistence type="predicted"/>
<evidence type="ECO:0000313" key="1">
    <source>
        <dbReference type="EMBL" id="CBF82963.1"/>
    </source>
</evidence>
<dbReference type="KEGG" id="ani:ANIA_03319"/>
<dbReference type="AlphaFoldDB" id="Q5B811"/>
<organism evidence="1 2">
    <name type="scientific">Emericella nidulans (strain FGSC A4 / ATCC 38163 / CBS 112.46 / NRRL 194 / M139)</name>
    <name type="common">Aspergillus nidulans</name>
    <dbReference type="NCBI Taxonomy" id="227321"/>
    <lineage>
        <taxon>Eukaryota</taxon>
        <taxon>Fungi</taxon>
        <taxon>Dikarya</taxon>
        <taxon>Ascomycota</taxon>
        <taxon>Pezizomycotina</taxon>
        <taxon>Eurotiomycetes</taxon>
        <taxon>Eurotiomycetidae</taxon>
        <taxon>Eurotiales</taxon>
        <taxon>Aspergillaceae</taxon>
        <taxon>Aspergillus</taxon>
        <taxon>Aspergillus subgen. Nidulantes</taxon>
    </lineage>
</organism>